<dbReference type="InterPro" id="IPR010359">
    <property type="entry name" value="IrrE_HExxH"/>
</dbReference>
<name>Q6N2C0_RHOPA</name>
<proteinExistence type="predicted"/>
<gene>
    <name evidence="2" type="ordered locus">RPA4130</name>
    <name evidence="3" type="ORF">TX73_021400</name>
</gene>
<feature type="domain" description="IrrE N-terminal-like" evidence="1">
    <location>
        <begin position="40"/>
        <end position="143"/>
    </location>
</feature>
<dbReference type="PANTHER" id="PTHR43236">
    <property type="entry name" value="ANTITOXIN HIGA1"/>
    <property type="match status" value="1"/>
</dbReference>
<protein>
    <submittedName>
        <fullName evidence="3">ImmA/IrrE family metallo-endopeptidase</fullName>
    </submittedName>
</protein>
<dbReference type="eggNOG" id="COG2856">
    <property type="taxonomic scope" value="Bacteria"/>
</dbReference>
<reference evidence="2 4" key="2">
    <citation type="journal article" date="2004" name="Nat. Biotechnol.">
        <title>Complete genome sequence of the metabolically versatile photosynthetic bacterium Rhodopseudomonas palustris.</title>
        <authorList>
            <person name="Larimer F.W."/>
            <person name="Chain P."/>
            <person name="Hauser L."/>
            <person name="Lamerdin J."/>
            <person name="Malfatti S."/>
            <person name="Do L."/>
            <person name="Land M.L."/>
            <person name="Pelletier D.A."/>
            <person name="Beatty J.T."/>
            <person name="Lang A.S."/>
            <person name="Tabita F.R."/>
            <person name="Gibson J.L."/>
            <person name="Hanson T.E."/>
            <person name="Bobst C."/>
            <person name="Torres J.L."/>
            <person name="Peres C."/>
            <person name="Harrison F.H."/>
            <person name="Gibson J."/>
            <person name="Harwood C.S."/>
        </authorList>
    </citation>
    <scope>NUCLEOTIDE SEQUENCE [LARGE SCALE GENOMIC DNA]</scope>
    <source>
        <strain evidence="4">ATCC BAA-98 / CGA009</strain>
        <strain evidence="2">CGA009</strain>
    </source>
</reference>
<dbReference type="EMBL" id="CP116810">
    <property type="protein sequence ID" value="WCL94318.1"/>
    <property type="molecule type" value="Genomic_DNA"/>
</dbReference>
<dbReference type="GeneID" id="66895251"/>
<dbReference type="RefSeq" id="WP_011159665.1">
    <property type="nucleotide sequence ID" value="NZ_CP116810.1"/>
</dbReference>
<dbReference type="Gene3D" id="1.10.10.2910">
    <property type="match status" value="1"/>
</dbReference>
<evidence type="ECO:0000259" key="1">
    <source>
        <dbReference type="Pfam" id="PF06114"/>
    </source>
</evidence>
<dbReference type="PANTHER" id="PTHR43236:SF2">
    <property type="entry name" value="BLL0069 PROTEIN"/>
    <property type="match status" value="1"/>
</dbReference>
<dbReference type="KEGG" id="rpa:TX73_021400"/>
<dbReference type="AlphaFoldDB" id="Q6N2C0"/>
<evidence type="ECO:0000313" key="4">
    <source>
        <dbReference type="Proteomes" id="UP000001426"/>
    </source>
</evidence>
<dbReference type="InterPro" id="IPR052345">
    <property type="entry name" value="Rad_response_metalloprotease"/>
</dbReference>
<evidence type="ECO:0000313" key="2">
    <source>
        <dbReference type="EMBL" id="CAE29571.1"/>
    </source>
</evidence>
<dbReference type="HOGENOM" id="CLU_1010568_0_0_5"/>
<dbReference type="PhylomeDB" id="Q6N2C0"/>
<accession>Q6N2C0</accession>
<dbReference type="STRING" id="258594.RPA4130"/>
<sequence length="297" mass="32201">MTTKPHVARRSLSEAAANAVLRQMKVEGLWVDPEAIAASKDIVVRAKPDTALGVSGMLIKAGDNFGILYATHVASRGFQRFSISHELGHYFIEGHPEALLTTGVHESRAGFLSGDPYEQEADVFAAALLMPELPFKKAIADHPAGMDCVEALRTACETSLTATAIRYSALTADGIAVISSQGDAIDWCFMSDGIKQAKGLRYLKKGTAVPNGTLTASFNAEPDNIRVGRRDAGDARLQDWLGGDQGYRVVEEVVGLGEYGRTLTILTCRALSLRSEVDDTDDDEDELIESWTPKFRR</sequence>
<dbReference type="Pfam" id="PF06114">
    <property type="entry name" value="Peptidase_M78"/>
    <property type="match status" value="1"/>
</dbReference>
<dbReference type="EMBL" id="BX572606">
    <property type="protein sequence ID" value="CAE29571.1"/>
    <property type="molecule type" value="Genomic_DNA"/>
</dbReference>
<evidence type="ECO:0000313" key="3">
    <source>
        <dbReference type="EMBL" id="WCL94318.1"/>
    </source>
</evidence>
<keyword evidence="4" id="KW-1185">Reference proteome</keyword>
<dbReference type="Proteomes" id="UP000001426">
    <property type="component" value="Chromosome"/>
</dbReference>
<reference evidence="3" key="3">
    <citation type="submission" date="2022-12" db="EMBL/GenBank/DDBJ databases">
        <title>Complete genome sequence of Rhodopseudomonas palustris CGA0092 and corrections to the R. palustris CGA009 genome sequence.</title>
        <authorList>
            <person name="Mazny B.R."/>
            <person name="Sheff O.F."/>
            <person name="LaSarre B."/>
            <person name="McKinlay A."/>
            <person name="McKinlay J.B."/>
        </authorList>
    </citation>
    <scope>NUCLEOTIDE SEQUENCE</scope>
    <source>
        <strain evidence="3">CGA009</strain>
    </source>
</reference>
<organism evidence="2">
    <name type="scientific">Rhodopseudomonas palustris (strain ATCC BAA-98 / CGA009)</name>
    <dbReference type="NCBI Taxonomy" id="258594"/>
    <lineage>
        <taxon>Bacteria</taxon>
        <taxon>Pseudomonadati</taxon>
        <taxon>Pseudomonadota</taxon>
        <taxon>Alphaproteobacteria</taxon>
        <taxon>Hyphomicrobiales</taxon>
        <taxon>Nitrobacteraceae</taxon>
        <taxon>Rhodopseudomonas</taxon>
    </lineage>
</organism>
<reference evidence="3" key="1">
    <citation type="submission" date="2003-07" db="EMBL/GenBank/DDBJ databases">
        <authorList>
            <consortium name="Rhodopseudomonas genome consortium"/>
            <person name="Larimer F."/>
            <person name="Harwood C."/>
        </authorList>
    </citation>
    <scope>NUCLEOTIDE SEQUENCE</scope>
    <source>
        <strain evidence="3">CGA009</strain>
    </source>
</reference>